<reference evidence="1 2" key="1">
    <citation type="journal article" date="2012" name="Nucleic Acids Res.">
        <title>Sequencing of the smallest Apicomplexan genome from the human pathogen Babesia microti.</title>
        <authorList>
            <person name="Cornillot E."/>
            <person name="Hadj-Kaddour K."/>
            <person name="Dassouli A."/>
            <person name="Noel B."/>
            <person name="Ranwez V."/>
            <person name="Vacherie B."/>
            <person name="Augagneur Y."/>
            <person name="Bres V."/>
            <person name="Duclos A."/>
            <person name="Randazzo S."/>
            <person name="Carcy B."/>
            <person name="Debierre-Grockiego F."/>
            <person name="Delbecq S."/>
            <person name="Moubri-Menage K."/>
            <person name="Shams-Eldin H."/>
            <person name="Usmani-Brown S."/>
            <person name="Bringaud F."/>
            <person name="Wincker P."/>
            <person name="Vivares C.P."/>
            <person name="Schwarz R.T."/>
            <person name="Schetters T.P."/>
            <person name="Krause P.J."/>
            <person name="Gorenflot A."/>
            <person name="Berry V."/>
            <person name="Barbe V."/>
            <person name="Ben Mamoun C."/>
        </authorList>
    </citation>
    <scope>NUCLEOTIDE SEQUENCE [LARGE SCALE GENOMIC DNA]</scope>
    <source>
        <strain evidence="1 2">RI</strain>
    </source>
</reference>
<dbReference type="GeneID" id="24424197"/>
<keyword evidence="2" id="KW-1185">Reference proteome</keyword>
<dbReference type="EMBL" id="FO082872">
    <property type="protein sequence ID" value="CCF73569.1"/>
    <property type="molecule type" value="Genomic_DNA"/>
</dbReference>
<protein>
    <submittedName>
        <fullName evidence="1">Uncharacterized protein</fullName>
    </submittedName>
</protein>
<dbReference type="AlphaFoldDB" id="I7JA26"/>
<dbReference type="RefSeq" id="XP_012648178.1">
    <property type="nucleotide sequence ID" value="XM_012792724.1"/>
</dbReference>
<name>I7JA26_BABMR</name>
<proteinExistence type="predicted"/>
<gene>
    <name evidence="1" type="ORF">BMR1_02g02055</name>
</gene>
<evidence type="ECO:0000313" key="1">
    <source>
        <dbReference type="EMBL" id="CCF73569.1"/>
    </source>
</evidence>
<organism evidence="1 2">
    <name type="scientific">Babesia microti (strain RI)</name>
    <dbReference type="NCBI Taxonomy" id="1133968"/>
    <lineage>
        <taxon>Eukaryota</taxon>
        <taxon>Sar</taxon>
        <taxon>Alveolata</taxon>
        <taxon>Apicomplexa</taxon>
        <taxon>Aconoidasida</taxon>
        <taxon>Piroplasmida</taxon>
        <taxon>Babesiidae</taxon>
        <taxon>Babesia</taxon>
    </lineage>
</organism>
<dbReference type="KEGG" id="bmic:BMR1_02g02055"/>
<evidence type="ECO:0000313" key="2">
    <source>
        <dbReference type="Proteomes" id="UP000002899"/>
    </source>
</evidence>
<dbReference type="Proteomes" id="UP000002899">
    <property type="component" value="Chromosome II"/>
</dbReference>
<reference evidence="1 2" key="2">
    <citation type="journal article" date="2013" name="PLoS ONE">
        <title>Whole genome mapping and re-organization of the nuclear and mitochondrial genomes of Babesia microti isolates.</title>
        <authorList>
            <person name="Cornillot E."/>
            <person name="Dassouli A."/>
            <person name="Garg A."/>
            <person name="Pachikara N."/>
            <person name="Randazzo S."/>
            <person name="Depoix D."/>
            <person name="Carcy B."/>
            <person name="Delbecq S."/>
            <person name="Frutos R."/>
            <person name="Silva J.C."/>
            <person name="Sutton R."/>
            <person name="Krause P.J."/>
            <person name="Mamoun C.B."/>
        </authorList>
    </citation>
    <scope>NUCLEOTIDE SEQUENCE [LARGE SCALE GENOMIC DNA]</scope>
    <source>
        <strain evidence="1 2">RI</strain>
    </source>
</reference>
<accession>I7JA26</accession>
<reference evidence="1 2" key="3">
    <citation type="journal article" date="2016" name="Sci. Rep.">
        <title>Genome-wide diversity and gene expression profiling of Babesia microti isolates identify polymorphic genes that mediate host-pathogen interactions.</title>
        <authorList>
            <person name="Silva J.C."/>
            <person name="Cornillot E."/>
            <person name="McCracken C."/>
            <person name="Usmani-Brown S."/>
            <person name="Dwivedi A."/>
            <person name="Ifeonu O.O."/>
            <person name="Crabtree J."/>
            <person name="Gotia H.T."/>
            <person name="Virji A.Z."/>
            <person name="Reynes C."/>
            <person name="Colinge J."/>
            <person name="Kumar V."/>
            <person name="Lawres L."/>
            <person name="Pazzi J.E."/>
            <person name="Pablo J.V."/>
            <person name="Hung C."/>
            <person name="Brancato J."/>
            <person name="Kumari P."/>
            <person name="Orvis J."/>
            <person name="Tretina K."/>
            <person name="Chibucos M."/>
            <person name="Ott S."/>
            <person name="Sadzewicz L."/>
            <person name="Sengamalay N."/>
            <person name="Shetty A.C."/>
            <person name="Su Q."/>
            <person name="Tallon L."/>
            <person name="Fraser C.M."/>
            <person name="Frutos R."/>
            <person name="Molina D.M."/>
            <person name="Krause P.J."/>
            <person name="Ben Mamoun C."/>
        </authorList>
    </citation>
    <scope>NUCLEOTIDE SEQUENCE [LARGE SCALE GENOMIC DNA]</scope>
    <source>
        <strain evidence="1 2">RI</strain>
    </source>
</reference>
<sequence>MVLLHNNYNEVQFEKYFLRWCKRFNALKLEGHTKQNSKTINLIKQLSNVVLRDSYLMVLCDVLGSSNTRAAAIFIRLLVSISSLCLRANRDGMFPIGTMRRVNTDVNSEVIDRCYVILYKLLPSAIMKFLSIRSYSRLNRVPDKYLKVKNDLYTLLINISHLISKNLKVKKNNGNKCIYSVYKAMPKGNTKSVLKNAIVHIYRLRNNNFRLSNDDIFKEIKKKAKITGSTSDRQNYLNNFVIPTNCFEQKNVANIGSIIIRCIEFMAKGLRIDVDMCRTKNVDKLLIKCHIKLQSIKNNPFTHFAMKYGDKEQICNDDNTTGIKNKLVKTPSKTTFRDMYLKLLELISDGNSNRYTNKQSIELTDDDLTKLIVMHGEIRRLIWGPALIRYMKLRECCEFNIKNDKISQIRKFSQTELDRVLAINGLLERMSLTLGFGRPSWLAAAQNHTDSYILKS</sequence>
<dbReference type="VEuPathDB" id="PiroplasmaDB:BMR1_02g02055"/>